<organism evidence="5 6">
    <name type="scientific">Acidilobus saccharovorans (strain DSM 16705 / JCM 18335 / VKM B-2471 / 345-15)</name>
    <dbReference type="NCBI Taxonomy" id="666510"/>
    <lineage>
        <taxon>Archaea</taxon>
        <taxon>Thermoproteota</taxon>
        <taxon>Thermoprotei</taxon>
        <taxon>Acidilobales</taxon>
        <taxon>Acidilobaceae</taxon>
        <taxon>Acidilobus</taxon>
    </lineage>
</organism>
<dbReference type="AlphaFoldDB" id="D9Q0U7"/>
<protein>
    <recommendedName>
        <fullName evidence="2">Beta-ribofuranosylaminobenzene 5'-phosphate synthase</fullName>
        <shortName evidence="2">Beta-RFA-P synthase</shortName>
        <ecNumber evidence="2">2.4.2.54</ecNumber>
    </recommendedName>
</protein>
<dbReference type="InterPro" id="IPR006204">
    <property type="entry name" value="GHMP_kinase_N_dom"/>
</dbReference>
<dbReference type="NCBIfam" id="TIGR00144">
    <property type="entry name" value="beta_RFAP_syn"/>
    <property type="match status" value="1"/>
</dbReference>
<evidence type="ECO:0000256" key="2">
    <source>
        <dbReference type="PIRNR" id="PIRNR004884"/>
    </source>
</evidence>
<accession>D9Q0U7</accession>
<dbReference type="Pfam" id="PF00288">
    <property type="entry name" value="GHMP_kinases_N"/>
    <property type="match status" value="1"/>
</dbReference>
<dbReference type="Proteomes" id="UP000000346">
    <property type="component" value="Chromosome"/>
</dbReference>
<gene>
    <name evidence="5" type="ordered locus">ASAC_0528</name>
</gene>
<dbReference type="UniPathway" id="UPA00065"/>
<name>D9Q0U7_ACIS3</name>
<comment type="pathway">
    <text evidence="2">Cofactor biosynthesis; 5,6,7,8-tetrahydromethanopterin biosynthesis.</text>
</comment>
<feature type="domain" description="GHMP kinase N-terminal" evidence="3">
    <location>
        <begin position="56"/>
        <end position="116"/>
    </location>
</feature>
<dbReference type="KEGG" id="asc:ASAC_0528"/>
<dbReference type="PIRSF" id="PIRSF004884">
    <property type="entry name" value="Sugar_kin_arch"/>
    <property type="match status" value="1"/>
</dbReference>
<dbReference type="PANTHER" id="PTHR20861">
    <property type="entry name" value="HOMOSERINE/4-DIPHOSPHOCYTIDYL-2-C-METHYL-D-ERYTHRITOL KINASE"/>
    <property type="match status" value="1"/>
</dbReference>
<dbReference type="OrthoDB" id="85156at2157"/>
<dbReference type="eggNOG" id="arCOG01026">
    <property type="taxonomic scope" value="Archaea"/>
</dbReference>
<dbReference type="Pfam" id="PF08544">
    <property type="entry name" value="GHMP_kinases_C"/>
    <property type="match status" value="1"/>
</dbReference>
<feature type="domain" description="GHMP kinase C-terminal" evidence="4">
    <location>
        <begin position="210"/>
        <end position="294"/>
    </location>
</feature>
<dbReference type="InterPro" id="IPR020568">
    <property type="entry name" value="Ribosomal_Su5_D2-typ_SF"/>
</dbReference>
<dbReference type="STRING" id="666510.ASAC_0528"/>
<dbReference type="SUPFAM" id="SSF54211">
    <property type="entry name" value="Ribosomal protein S5 domain 2-like"/>
    <property type="match status" value="1"/>
</dbReference>
<evidence type="ECO:0000259" key="3">
    <source>
        <dbReference type="Pfam" id="PF00288"/>
    </source>
</evidence>
<dbReference type="EMBL" id="CP001742">
    <property type="protein sequence ID" value="ADL18935.1"/>
    <property type="molecule type" value="Genomic_DNA"/>
</dbReference>
<dbReference type="PANTHER" id="PTHR20861:SF6">
    <property type="entry name" value="BETA-RIBOFURANOSYLPHENOL 5'-PHOSPHATE SYNTHASE"/>
    <property type="match status" value="1"/>
</dbReference>
<evidence type="ECO:0000313" key="5">
    <source>
        <dbReference type="EMBL" id="ADL18935.1"/>
    </source>
</evidence>
<keyword evidence="2" id="KW-0328">Glycosyltransferase</keyword>
<comment type="subunit">
    <text evidence="2">Homodimer.</text>
</comment>
<dbReference type="HOGENOM" id="CLU_061764_0_0_2"/>
<dbReference type="Gene3D" id="3.30.230.10">
    <property type="match status" value="1"/>
</dbReference>
<dbReference type="InterPro" id="IPR014721">
    <property type="entry name" value="Ribsml_uS5_D2-typ_fold_subgr"/>
</dbReference>
<dbReference type="EC" id="2.4.2.54" evidence="2"/>
<evidence type="ECO:0000313" key="6">
    <source>
        <dbReference type="Proteomes" id="UP000000346"/>
    </source>
</evidence>
<sequence>MRYVRVFAPSHLHAGNLDLCGDMGRLYGTVGFTLEGPGIVVRVEESDILESNDQHALQALRTLRERFNLRGARVTVERSYPPYSGLGYVTGLYFAVAEGVSRLYGLGLRLEDVALAVRRGLVTALGLYAAKVGGFIVEGGFRKDMAEREVPPLIFRGDIPAHWLFIVALPYGPLPRIQRFRASSEDKALSEVREDCGLASRLSRLVLMKMLPGFVEGDIKEFGESLTEFNRLLGLAWSSYQGGTYCCPLVEKGIEIMLKHAYGVAQSSWGPTFYGLTDDEREAERAASEIEELLKANGGGEVLITRGRNRGIEVVDYG</sequence>
<dbReference type="InterPro" id="IPR004422">
    <property type="entry name" value="RFAP_synthase"/>
</dbReference>
<comment type="similarity">
    <text evidence="2">Belongs to the beta-RFA-P synthase family.</text>
</comment>
<keyword evidence="1 2" id="KW-0808">Transferase</keyword>
<proteinExistence type="inferred from homology"/>
<dbReference type="InterPro" id="IPR013750">
    <property type="entry name" value="GHMP_kinase_C_dom"/>
</dbReference>
<reference evidence="5 6" key="1">
    <citation type="journal article" date="2010" name="Appl. Environ. Microbiol.">
        <title>The genome sequence of the crenarchaeon Acidilobus saccharovorans supports a new order, Acidilobales, and suggests an important ecological role in terrestrial acidic hot springs.</title>
        <authorList>
            <person name="Mardanov A.V."/>
            <person name="Svetlitchnyi V.A."/>
            <person name="Beletsky A.V."/>
            <person name="Prokofeva M.I."/>
            <person name="Bonch-Osmolovskaya E.A."/>
            <person name="Ravin N.V."/>
            <person name="Skryabin K.G."/>
        </authorList>
    </citation>
    <scope>NUCLEOTIDE SEQUENCE [LARGE SCALE GENOMIC DNA]</scope>
    <source>
        <strain evidence="6">DSM 16705 / JCM 18335 / VKM B-2471 / 345-15</strain>
    </source>
</reference>
<dbReference type="GO" id="GO:0005524">
    <property type="term" value="F:ATP binding"/>
    <property type="evidence" value="ECO:0007669"/>
    <property type="project" value="UniProtKB-UniRule"/>
</dbReference>
<evidence type="ECO:0000259" key="4">
    <source>
        <dbReference type="Pfam" id="PF08544"/>
    </source>
</evidence>
<dbReference type="InParanoid" id="D9Q0U7"/>
<keyword evidence="5" id="KW-0418">Kinase</keyword>
<dbReference type="GO" id="GO:0016301">
    <property type="term" value="F:kinase activity"/>
    <property type="evidence" value="ECO:0007669"/>
    <property type="project" value="UniProtKB-KW"/>
</dbReference>
<evidence type="ECO:0000256" key="1">
    <source>
        <dbReference type="ARBA" id="ARBA00022679"/>
    </source>
</evidence>
<comment type="function">
    <text evidence="2">Catalyzes the condensation of 4-aminobenzoate (pABA) with 5-phospho-alpha-D-ribose 1-diphosphate (PRPP) to produce beta-ribofuranosylaminobenzene 5'-phosphate (beta-RFA-P).</text>
</comment>
<keyword evidence="6" id="KW-1185">Reference proteome</keyword>
<dbReference type="GO" id="GO:0043793">
    <property type="term" value="F:beta-ribofuranosylaminobenzene 5'-phosphate synthase activity"/>
    <property type="evidence" value="ECO:0007669"/>
    <property type="project" value="UniProtKB-EC"/>
</dbReference>
<comment type="catalytic activity">
    <reaction evidence="2">
        <text>5-phospho-alpha-D-ribose 1-diphosphate + 4-hydroxybenzoate + H(+) = 4-(beta-D-ribofuranosyl)phenol 5'-phosphate + CO2 + diphosphate</text>
        <dbReference type="Rhea" id="RHEA:48556"/>
        <dbReference type="ChEBI" id="CHEBI:15378"/>
        <dbReference type="ChEBI" id="CHEBI:16526"/>
        <dbReference type="ChEBI" id="CHEBI:17879"/>
        <dbReference type="ChEBI" id="CHEBI:33019"/>
        <dbReference type="ChEBI" id="CHEBI:58017"/>
        <dbReference type="ChEBI" id="CHEBI:82767"/>
        <dbReference type="EC" id="2.4.2.54"/>
    </reaction>
</comment>